<gene>
    <name evidence="3" type="ORF">UFOPK2399_00862</name>
</gene>
<dbReference type="InterPro" id="IPR027417">
    <property type="entry name" value="P-loop_NTPase"/>
</dbReference>
<evidence type="ECO:0000256" key="2">
    <source>
        <dbReference type="ARBA" id="ARBA00022840"/>
    </source>
</evidence>
<dbReference type="NCBIfam" id="TIGR00152">
    <property type="entry name" value="dephospho-CoA kinase"/>
    <property type="match status" value="1"/>
</dbReference>
<dbReference type="GO" id="GO:0004140">
    <property type="term" value="F:dephospho-CoA kinase activity"/>
    <property type="evidence" value="ECO:0007669"/>
    <property type="project" value="InterPro"/>
</dbReference>
<keyword evidence="1" id="KW-0547">Nucleotide-binding</keyword>
<accession>A0A6J6P367</accession>
<dbReference type="GO" id="GO:0015937">
    <property type="term" value="P:coenzyme A biosynthetic process"/>
    <property type="evidence" value="ECO:0007669"/>
    <property type="project" value="InterPro"/>
</dbReference>
<evidence type="ECO:0000313" key="3">
    <source>
        <dbReference type="EMBL" id="CAB4693196.1"/>
    </source>
</evidence>
<sequence length="194" mass="20804">MTVPIAVAITGGIGAGKSEALAAFGRHGAATVSADEIVHELLRRDEVKAAVVERLGHGVVGPDGMLDRKAIATVVFNDREALAWLEALLHPLVSAEYLVWRELLGQLPQPPKVCVTEVPLLYESGGEGRFDKVVAISAPRKLRQARSLVATDDREQRLLPDAEKLKRADFAYVNTGSLEELDAFVGSVMADLGA</sequence>
<dbReference type="Gene3D" id="3.40.50.300">
    <property type="entry name" value="P-loop containing nucleotide triphosphate hydrolases"/>
    <property type="match status" value="1"/>
</dbReference>
<reference evidence="3" key="1">
    <citation type="submission" date="2020-05" db="EMBL/GenBank/DDBJ databases">
        <authorList>
            <person name="Chiriac C."/>
            <person name="Salcher M."/>
            <person name="Ghai R."/>
            <person name="Kavagutti S V."/>
        </authorList>
    </citation>
    <scope>NUCLEOTIDE SEQUENCE</scope>
</reference>
<evidence type="ECO:0000256" key="1">
    <source>
        <dbReference type="ARBA" id="ARBA00022741"/>
    </source>
</evidence>
<name>A0A6J6P367_9ZZZZ</name>
<organism evidence="3">
    <name type="scientific">freshwater metagenome</name>
    <dbReference type="NCBI Taxonomy" id="449393"/>
    <lineage>
        <taxon>unclassified sequences</taxon>
        <taxon>metagenomes</taxon>
        <taxon>ecological metagenomes</taxon>
    </lineage>
</organism>
<dbReference type="SUPFAM" id="SSF52540">
    <property type="entry name" value="P-loop containing nucleoside triphosphate hydrolases"/>
    <property type="match status" value="1"/>
</dbReference>
<dbReference type="EMBL" id="CAEZXP010000001">
    <property type="protein sequence ID" value="CAB4693196.1"/>
    <property type="molecule type" value="Genomic_DNA"/>
</dbReference>
<proteinExistence type="inferred from homology"/>
<keyword evidence="2" id="KW-0067">ATP-binding</keyword>
<dbReference type="GO" id="GO:0005524">
    <property type="term" value="F:ATP binding"/>
    <property type="evidence" value="ECO:0007669"/>
    <property type="project" value="UniProtKB-KW"/>
</dbReference>
<dbReference type="CDD" id="cd02022">
    <property type="entry name" value="DPCK"/>
    <property type="match status" value="1"/>
</dbReference>
<dbReference type="AlphaFoldDB" id="A0A6J6P367"/>
<protein>
    <submittedName>
        <fullName evidence="3">Unannotated protein</fullName>
    </submittedName>
</protein>
<dbReference type="InterPro" id="IPR001977">
    <property type="entry name" value="Depp_CoAkinase"/>
</dbReference>
<dbReference type="PROSITE" id="PS51219">
    <property type="entry name" value="DPCK"/>
    <property type="match status" value="1"/>
</dbReference>
<dbReference type="HAMAP" id="MF_00376">
    <property type="entry name" value="Dephospho_CoA_kinase"/>
    <property type="match status" value="1"/>
</dbReference>
<dbReference type="Pfam" id="PF01121">
    <property type="entry name" value="CoaE"/>
    <property type="match status" value="1"/>
</dbReference>